<dbReference type="PROSITE" id="PS50042">
    <property type="entry name" value="CNMP_BINDING_3"/>
    <property type="match status" value="1"/>
</dbReference>
<feature type="domain" description="HTH crp-type" evidence="6">
    <location>
        <begin position="145"/>
        <end position="219"/>
    </location>
</feature>
<keyword evidence="2" id="KW-0238">DNA-binding</keyword>
<evidence type="ECO:0000256" key="4">
    <source>
        <dbReference type="ARBA" id="ARBA00023163"/>
    </source>
</evidence>
<dbReference type="AlphaFoldDB" id="A0A3A1R6T2"/>
<evidence type="ECO:0000259" key="6">
    <source>
        <dbReference type="PROSITE" id="PS51063"/>
    </source>
</evidence>
<dbReference type="Pfam" id="PF00027">
    <property type="entry name" value="cNMP_binding"/>
    <property type="match status" value="1"/>
</dbReference>
<proteinExistence type="predicted"/>
<dbReference type="InterPro" id="IPR000595">
    <property type="entry name" value="cNMP-bd_dom"/>
</dbReference>
<dbReference type="GO" id="GO:0003700">
    <property type="term" value="F:DNA-binding transcription factor activity"/>
    <property type="evidence" value="ECO:0007669"/>
    <property type="project" value="TreeGrafter"/>
</dbReference>
<keyword evidence="4" id="KW-0804">Transcription</keyword>
<reference evidence="7 8" key="1">
    <citation type="submission" date="2018-09" db="EMBL/GenBank/DDBJ databases">
        <title>Bacillus saliacetes sp. nov., isolated from Thai shrimp paste (Ka-pi).</title>
        <authorList>
            <person name="Daroonpunt R."/>
            <person name="Tanasupawat S."/>
            <person name="Yiamsombut S."/>
        </authorList>
    </citation>
    <scope>NUCLEOTIDE SEQUENCE [LARGE SCALE GENOMIC DNA]</scope>
    <source>
        <strain evidence="7 8">SKP7-4</strain>
    </source>
</reference>
<evidence type="ECO:0000313" key="8">
    <source>
        <dbReference type="Proteomes" id="UP000265801"/>
    </source>
</evidence>
<dbReference type="CDD" id="cd00038">
    <property type="entry name" value="CAP_ED"/>
    <property type="match status" value="1"/>
</dbReference>
<dbReference type="InterPro" id="IPR036390">
    <property type="entry name" value="WH_DNA-bd_sf"/>
</dbReference>
<dbReference type="EMBL" id="QXIR01000001">
    <property type="protein sequence ID" value="RIW38802.1"/>
    <property type="molecule type" value="Genomic_DNA"/>
</dbReference>
<gene>
    <name evidence="7" type="ORF">D3H55_00110</name>
</gene>
<dbReference type="InterPro" id="IPR050397">
    <property type="entry name" value="Env_Response_Regulators"/>
</dbReference>
<dbReference type="Gene3D" id="1.10.10.10">
    <property type="entry name" value="Winged helix-like DNA-binding domain superfamily/Winged helix DNA-binding domain"/>
    <property type="match status" value="1"/>
</dbReference>
<dbReference type="CDD" id="cd00092">
    <property type="entry name" value="HTH_CRP"/>
    <property type="match status" value="1"/>
</dbReference>
<keyword evidence="3" id="KW-0010">Activator</keyword>
<dbReference type="SMART" id="SM00419">
    <property type="entry name" value="HTH_CRP"/>
    <property type="match status" value="1"/>
</dbReference>
<sequence length="238" mass="26657">MEKKAIRISDMELISDELKNLLVSIGTLKKVQADTFLFQEGGDAAELYLIKTGLFQISKLTSDGRELNMRICKADDIIGELTLFSTDAKYMLSALSLADSEVLVIKKESLEAELIQNAALTFEFMRWISTHLRKNQSKIRDLMINGKKGALYSTLIRFTNSYGVQTGEGILIDIHLTNQEFAKFCAATRESVNRMLSELKKKDVISATADGKIIVKDLQYLKNEIGCEDCPISICNID</sequence>
<dbReference type="PANTHER" id="PTHR24567">
    <property type="entry name" value="CRP FAMILY TRANSCRIPTIONAL REGULATORY PROTEIN"/>
    <property type="match status" value="1"/>
</dbReference>
<dbReference type="SUPFAM" id="SSF46785">
    <property type="entry name" value="Winged helix' DNA-binding domain"/>
    <property type="match status" value="1"/>
</dbReference>
<evidence type="ECO:0000313" key="7">
    <source>
        <dbReference type="EMBL" id="RIW38802.1"/>
    </source>
</evidence>
<comment type="caution">
    <text evidence="7">The sequence shown here is derived from an EMBL/GenBank/DDBJ whole genome shotgun (WGS) entry which is preliminary data.</text>
</comment>
<keyword evidence="1" id="KW-0805">Transcription regulation</keyword>
<dbReference type="Proteomes" id="UP000265801">
    <property type="component" value="Unassembled WGS sequence"/>
</dbReference>
<dbReference type="InterPro" id="IPR012318">
    <property type="entry name" value="HTH_CRP"/>
</dbReference>
<dbReference type="PROSITE" id="PS51063">
    <property type="entry name" value="HTH_CRP_2"/>
    <property type="match status" value="1"/>
</dbReference>
<dbReference type="OrthoDB" id="9810708at2"/>
<dbReference type="SMART" id="SM00100">
    <property type="entry name" value="cNMP"/>
    <property type="match status" value="1"/>
</dbReference>
<evidence type="ECO:0000259" key="5">
    <source>
        <dbReference type="PROSITE" id="PS50042"/>
    </source>
</evidence>
<dbReference type="PANTHER" id="PTHR24567:SF74">
    <property type="entry name" value="HTH-TYPE TRANSCRIPTIONAL REGULATOR ARCR"/>
    <property type="match status" value="1"/>
</dbReference>
<keyword evidence="8" id="KW-1185">Reference proteome</keyword>
<protein>
    <submittedName>
        <fullName evidence="7">Crp/Fnr family transcriptional regulator</fullName>
    </submittedName>
</protein>
<feature type="domain" description="Cyclic nucleotide-binding" evidence="5">
    <location>
        <begin position="13"/>
        <end position="111"/>
    </location>
</feature>
<accession>A0A3A1R6T2</accession>
<evidence type="ECO:0000256" key="2">
    <source>
        <dbReference type="ARBA" id="ARBA00023125"/>
    </source>
</evidence>
<organism evidence="7 8">
    <name type="scientific">Bacillus salacetis</name>
    <dbReference type="NCBI Taxonomy" id="2315464"/>
    <lineage>
        <taxon>Bacteria</taxon>
        <taxon>Bacillati</taxon>
        <taxon>Bacillota</taxon>
        <taxon>Bacilli</taxon>
        <taxon>Bacillales</taxon>
        <taxon>Bacillaceae</taxon>
        <taxon>Bacillus</taxon>
    </lineage>
</organism>
<dbReference type="GO" id="GO:0005829">
    <property type="term" value="C:cytosol"/>
    <property type="evidence" value="ECO:0007669"/>
    <property type="project" value="TreeGrafter"/>
</dbReference>
<dbReference type="InterPro" id="IPR036388">
    <property type="entry name" value="WH-like_DNA-bd_sf"/>
</dbReference>
<dbReference type="GO" id="GO:0003677">
    <property type="term" value="F:DNA binding"/>
    <property type="evidence" value="ECO:0007669"/>
    <property type="project" value="UniProtKB-KW"/>
</dbReference>
<dbReference type="InterPro" id="IPR014710">
    <property type="entry name" value="RmlC-like_jellyroll"/>
</dbReference>
<dbReference type="RefSeq" id="WP_119544783.1">
    <property type="nucleotide sequence ID" value="NZ_QXIR01000001.1"/>
</dbReference>
<evidence type="ECO:0000256" key="1">
    <source>
        <dbReference type="ARBA" id="ARBA00023015"/>
    </source>
</evidence>
<evidence type="ECO:0000256" key="3">
    <source>
        <dbReference type="ARBA" id="ARBA00023159"/>
    </source>
</evidence>
<dbReference type="SUPFAM" id="SSF51206">
    <property type="entry name" value="cAMP-binding domain-like"/>
    <property type="match status" value="1"/>
</dbReference>
<name>A0A3A1R6T2_9BACI</name>
<dbReference type="InterPro" id="IPR018490">
    <property type="entry name" value="cNMP-bd_dom_sf"/>
</dbReference>
<dbReference type="Pfam" id="PF13545">
    <property type="entry name" value="HTH_Crp_2"/>
    <property type="match status" value="1"/>
</dbReference>
<dbReference type="Gene3D" id="2.60.120.10">
    <property type="entry name" value="Jelly Rolls"/>
    <property type="match status" value="1"/>
</dbReference>